<dbReference type="RefSeq" id="WP_045052576.1">
    <property type="nucleotide sequence ID" value="NZ_CAWMDP010000017.1"/>
</dbReference>
<keyword evidence="3" id="KW-1185">Reference proteome</keyword>
<feature type="transmembrane region" description="Helical" evidence="1">
    <location>
        <begin position="110"/>
        <end position="138"/>
    </location>
</feature>
<dbReference type="PATRIC" id="fig|1618023.3.peg.1225"/>
<proteinExistence type="predicted"/>
<feature type="transmembrane region" description="Helical" evidence="1">
    <location>
        <begin position="21"/>
        <end position="48"/>
    </location>
</feature>
<protein>
    <recommendedName>
        <fullName evidence="4">DUF3611 family protein</fullName>
    </recommendedName>
</protein>
<dbReference type="EMBL" id="JYON01000001">
    <property type="protein sequence ID" value="KJH73244.1"/>
    <property type="molecule type" value="Genomic_DNA"/>
</dbReference>
<keyword evidence="1" id="KW-0472">Membrane</keyword>
<dbReference type="Pfam" id="PF12263">
    <property type="entry name" value="DUF3611"/>
    <property type="match status" value="1"/>
</dbReference>
<evidence type="ECO:0008006" key="4">
    <source>
        <dbReference type="Google" id="ProtNLM"/>
    </source>
</evidence>
<dbReference type="PANTHER" id="PTHR34548:SF2">
    <property type="entry name" value="PROTEIN TIC 21, CHLOROPLASTIC"/>
    <property type="match status" value="1"/>
</dbReference>
<name>A0A0D8ZXT4_9CYAN</name>
<dbReference type="OrthoDB" id="5766633at2"/>
<organism evidence="2 3">
    <name type="scientific">Aliterella atlantica CENA595</name>
    <dbReference type="NCBI Taxonomy" id="1618023"/>
    <lineage>
        <taxon>Bacteria</taxon>
        <taxon>Bacillati</taxon>
        <taxon>Cyanobacteriota</taxon>
        <taxon>Cyanophyceae</taxon>
        <taxon>Chroococcidiopsidales</taxon>
        <taxon>Aliterellaceae</taxon>
        <taxon>Aliterella</taxon>
    </lineage>
</organism>
<dbReference type="AlphaFoldDB" id="A0A0D8ZXT4"/>
<dbReference type="STRING" id="1618023.UH38_00045"/>
<sequence length="193" mass="20608">MVEKSTAKPLPPTLQQIATTFRLAGWASFWVQSVLGVVSTLVLIFASLGRDIGPQGQRSAGTGFGIVLAVSGIVTLAIGVYIAFRYTRIGKRLQSTNPNNRPRKADTVQVLRLGLIVNLIGTLLTVLGAQAIVGILLLRSLSLPQGLGAAIYNPQQIIRPVDIFVVQANTNTVAAHFVGLVASLFLLNRVNKQ</sequence>
<evidence type="ECO:0000313" key="3">
    <source>
        <dbReference type="Proteomes" id="UP000032452"/>
    </source>
</evidence>
<evidence type="ECO:0000256" key="1">
    <source>
        <dbReference type="SAM" id="Phobius"/>
    </source>
</evidence>
<feature type="transmembrane region" description="Helical" evidence="1">
    <location>
        <begin position="60"/>
        <end position="84"/>
    </location>
</feature>
<feature type="transmembrane region" description="Helical" evidence="1">
    <location>
        <begin position="173"/>
        <end position="190"/>
    </location>
</feature>
<dbReference type="InterPro" id="IPR022051">
    <property type="entry name" value="DUF3611"/>
</dbReference>
<keyword evidence="1" id="KW-0812">Transmembrane</keyword>
<dbReference type="PANTHER" id="PTHR34548">
    <property type="entry name" value="PROTEIN TIC 21, CHLOROPLASTIC"/>
    <property type="match status" value="1"/>
</dbReference>
<gene>
    <name evidence="2" type="ORF">UH38_00045</name>
</gene>
<accession>A0A0D8ZXT4</accession>
<dbReference type="Proteomes" id="UP000032452">
    <property type="component" value="Unassembled WGS sequence"/>
</dbReference>
<comment type="caution">
    <text evidence="2">The sequence shown here is derived from an EMBL/GenBank/DDBJ whole genome shotgun (WGS) entry which is preliminary data.</text>
</comment>
<keyword evidence="1" id="KW-1133">Transmembrane helix</keyword>
<reference evidence="2 3" key="1">
    <citation type="submission" date="2015-02" db="EMBL/GenBank/DDBJ databases">
        <title>Draft genome of a novel marine cyanobacterium (Chroococcales) isolated from South Atlantic Ocean.</title>
        <authorList>
            <person name="Rigonato J."/>
            <person name="Alvarenga D.O."/>
            <person name="Branco L.H."/>
            <person name="Varani A.M."/>
            <person name="Brandini F.P."/>
            <person name="Fiore M.F."/>
        </authorList>
    </citation>
    <scope>NUCLEOTIDE SEQUENCE [LARGE SCALE GENOMIC DNA]</scope>
    <source>
        <strain evidence="2 3">CENA595</strain>
    </source>
</reference>
<evidence type="ECO:0000313" key="2">
    <source>
        <dbReference type="EMBL" id="KJH73244.1"/>
    </source>
</evidence>